<dbReference type="Proteomes" id="UP001208041">
    <property type="component" value="Unassembled WGS sequence"/>
</dbReference>
<keyword evidence="3" id="KW-1185">Reference proteome</keyword>
<feature type="transmembrane region" description="Helical" evidence="1">
    <location>
        <begin position="46"/>
        <end position="71"/>
    </location>
</feature>
<dbReference type="EMBL" id="JAOYFC010000004">
    <property type="protein sequence ID" value="MCV6825787.1"/>
    <property type="molecule type" value="Genomic_DNA"/>
</dbReference>
<feature type="transmembrane region" description="Helical" evidence="1">
    <location>
        <begin position="12"/>
        <end position="34"/>
    </location>
</feature>
<name>A0AAE3J0L3_9RHOB</name>
<dbReference type="RefSeq" id="WP_263954737.1">
    <property type="nucleotide sequence ID" value="NZ_JAOYFC010000004.1"/>
</dbReference>
<organism evidence="2 3">
    <name type="scientific">Halocynthiibacter halioticoli</name>
    <dbReference type="NCBI Taxonomy" id="2986804"/>
    <lineage>
        <taxon>Bacteria</taxon>
        <taxon>Pseudomonadati</taxon>
        <taxon>Pseudomonadota</taxon>
        <taxon>Alphaproteobacteria</taxon>
        <taxon>Rhodobacterales</taxon>
        <taxon>Paracoccaceae</taxon>
        <taxon>Halocynthiibacter</taxon>
    </lineage>
</organism>
<evidence type="ECO:0000313" key="3">
    <source>
        <dbReference type="Proteomes" id="UP001208041"/>
    </source>
</evidence>
<proteinExistence type="predicted"/>
<keyword evidence="1" id="KW-0472">Membrane</keyword>
<sequence length="135" mass="14578">MSAATGLSTIIYAAIYGLPLSFFCCWLVGGSILWRAMRYRVTWLKAMSLGGCIALILAIVLNAGTAFGHYLDWKKSIELVTYYSGGEAQSLNIESIFTASEWLFVALSTAALVGVGSFVAFVAWLFVGEPETQSS</sequence>
<accession>A0AAE3J0L3</accession>
<feature type="transmembrane region" description="Helical" evidence="1">
    <location>
        <begin position="102"/>
        <end position="127"/>
    </location>
</feature>
<protein>
    <submittedName>
        <fullName evidence="2">Uncharacterized protein</fullName>
    </submittedName>
</protein>
<keyword evidence="1" id="KW-0812">Transmembrane</keyword>
<evidence type="ECO:0000256" key="1">
    <source>
        <dbReference type="SAM" id="Phobius"/>
    </source>
</evidence>
<keyword evidence="1" id="KW-1133">Transmembrane helix</keyword>
<evidence type="ECO:0000313" key="2">
    <source>
        <dbReference type="EMBL" id="MCV6825787.1"/>
    </source>
</evidence>
<gene>
    <name evidence="2" type="ORF">OH136_14595</name>
</gene>
<reference evidence="2" key="1">
    <citation type="submission" date="2022-10" db="EMBL/GenBank/DDBJ databases">
        <authorList>
            <person name="Yue Y."/>
        </authorList>
    </citation>
    <scope>NUCLEOTIDE SEQUENCE</scope>
    <source>
        <strain evidence="2">Z654</strain>
    </source>
</reference>
<dbReference type="AlphaFoldDB" id="A0AAE3J0L3"/>
<comment type="caution">
    <text evidence="2">The sequence shown here is derived from an EMBL/GenBank/DDBJ whole genome shotgun (WGS) entry which is preliminary data.</text>
</comment>